<dbReference type="PROSITE" id="PS01031">
    <property type="entry name" value="SHSP"/>
    <property type="match status" value="1"/>
</dbReference>
<dbReference type="CDD" id="cd06471">
    <property type="entry name" value="ACD_LpsHSP_like"/>
    <property type="match status" value="1"/>
</dbReference>
<accession>A0A2G5NLP6</accession>
<comment type="caution">
    <text evidence="4">The sequence shown here is derived from an EMBL/GenBank/DDBJ whole genome shotgun (WGS) entry which is preliminary data.</text>
</comment>
<evidence type="ECO:0000313" key="5">
    <source>
        <dbReference type="Proteomes" id="UP000229523"/>
    </source>
</evidence>
<dbReference type="PANTHER" id="PTHR11527">
    <property type="entry name" value="HEAT-SHOCK PROTEIN 20 FAMILY MEMBER"/>
    <property type="match status" value="1"/>
</dbReference>
<dbReference type="InterPro" id="IPR031107">
    <property type="entry name" value="Small_HSP"/>
</dbReference>
<organism evidence="4 5">
    <name type="scientific">Macrococcoides goetzii</name>
    <dbReference type="NCBI Taxonomy" id="1891097"/>
    <lineage>
        <taxon>Bacteria</taxon>
        <taxon>Bacillati</taxon>
        <taxon>Bacillota</taxon>
        <taxon>Bacilli</taxon>
        <taxon>Bacillales</taxon>
        <taxon>Staphylococcaceae</taxon>
        <taxon>Macrococcoides</taxon>
    </lineage>
</organism>
<name>A0A2G5NLP6_9STAP</name>
<feature type="domain" description="SHSP" evidence="3">
    <location>
        <begin position="33"/>
        <end position="149"/>
    </location>
</feature>
<evidence type="ECO:0000256" key="1">
    <source>
        <dbReference type="PROSITE-ProRule" id="PRU00285"/>
    </source>
</evidence>
<evidence type="ECO:0000259" key="3">
    <source>
        <dbReference type="PROSITE" id="PS01031"/>
    </source>
</evidence>
<dbReference type="EMBL" id="MJBI02000004">
    <property type="protein sequence ID" value="RAI80116.1"/>
    <property type="molecule type" value="Genomic_DNA"/>
</dbReference>
<dbReference type="Proteomes" id="UP000229523">
    <property type="component" value="Unassembled WGS sequence"/>
</dbReference>
<gene>
    <name evidence="4" type="ORF">BFS35_010045</name>
</gene>
<dbReference type="AlphaFoldDB" id="A0A2G5NLP6"/>
<keyword evidence="5" id="KW-1185">Reference proteome</keyword>
<dbReference type="InterPro" id="IPR002068">
    <property type="entry name" value="A-crystallin/Hsp20_dom"/>
</dbReference>
<dbReference type="Pfam" id="PF00011">
    <property type="entry name" value="HSP20"/>
    <property type="match status" value="1"/>
</dbReference>
<dbReference type="SUPFAM" id="SSF49764">
    <property type="entry name" value="HSP20-like chaperones"/>
    <property type="match status" value="1"/>
</dbReference>
<dbReference type="Gene3D" id="2.60.40.790">
    <property type="match status" value="1"/>
</dbReference>
<evidence type="ECO:0000313" key="4">
    <source>
        <dbReference type="EMBL" id="RAI80116.1"/>
    </source>
</evidence>
<protein>
    <submittedName>
        <fullName evidence="4">Hsp20/alpha crystallin family protein</fullName>
    </submittedName>
</protein>
<comment type="similarity">
    <text evidence="1 2">Belongs to the small heat shock protein (HSP20) family.</text>
</comment>
<dbReference type="InterPro" id="IPR008978">
    <property type="entry name" value="HSP20-like_chaperone"/>
</dbReference>
<sequence>MHMDNKYSIFSRGQNVFDVANEMLTKSVSQFADNAYNHSFKLDIKETNNDYTVHVDLPGIKQEDIQLDYQNDALSITAKRLEESVVENNEHNYIKRERSFGSMHRSLYLPDVQVEAIKATYKKDGTLDIVLPKLHVTEAPKQSIKIDSEI</sequence>
<evidence type="ECO:0000256" key="2">
    <source>
        <dbReference type="RuleBase" id="RU003616"/>
    </source>
</evidence>
<proteinExistence type="inferred from homology"/>
<reference evidence="4 5" key="1">
    <citation type="journal article" date="2018" name="Front. Microbiol.">
        <title>Description and Comparative Genomics of Macrococcus caseolyticus subsp. hominis subsp. nov., Macrococcus goetzii sp. nov., Macrococcus epidermidis sp. nov., and Macrococcus bohemicus sp. nov., Novel Macrococci From Human Clinical Material With Virulence Potential and Suspected Uptake of Foreign DNA by Natural Transformation.</title>
        <authorList>
            <person name="Maslanova I."/>
            <person name="Wertheimer Z."/>
            <person name="Sedlacek I."/>
            <person name="Svec P."/>
            <person name="Indrakova A."/>
            <person name="Kovarovic V."/>
            <person name="Schumann P."/>
            <person name="Sproer C."/>
            <person name="Kralova S."/>
            <person name="Sedo O."/>
            <person name="Kristofova L."/>
            <person name="Vrbovska V."/>
            <person name="Fuzik T."/>
            <person name="Petras P."/>
            <person name="Zdrahal Z."/>
            <person name="Ruzickova V."/>
            <person name="Doskar J."/>
            <person name="Pantucek R."/>
        </authorList>
    </citation>
    <scope>NUCLEOTIDE SEQUENCE [LARGE SCALE GENOMIC DNA]</scope>
    <source>
        <strain evidence="4 5">CCM 4927</strain>
    </source>
</reference>